<name>A0A6M3LXG4_9ZZZZ</name>
<dbReference type="EMBL" id="MT143867">
    <property type="protein sequence ID" value="QJB03966.1"/>
    <property type="molecule type" value="Genomic_DNA"/>
</dbReference>
<protein>
    <submittedName>
        <fullName evidence="1">Uncharacterized protein</fullName>
    </submittedName>
</protein>
<gene>
    <name evidence="1" type="ORF">MM171A00712_0013</name>
    <name evidence="2" type="ORF">MM171B00512_0009</name>
</gene>
<dbReference type="EMBL" id="MT143678">
    <property type="protein sequence ID" value="QJB00018.1"/>
    <property type="molecule type" value="Genomic_DNA"/>
</dbReference>
<accession>A0A6M3LXG4</accession>
<dbReference type="AlphaFoldDB" id="A0A6M3LXG4"/>
<sequence length="92" mass="10360">METRWGLTAEEIEDIFATEECLNTKVTDYMMSAMEATLLHVVEEGEKPCPRDKPVEGHPITHFACWPMGLSQASKWECPECRAELKKEAGCG</sequence>
<evidence type="ECO:0000313" key="1">
    <source>
        <dbReference type="EMBL" id="QJB00018.1"/>
    </source>
</evidence>
<proteinExistence type="predicted"/>
<reference evidence="1" key="1">
    <citation type="submission" date="2020-03" db="EMBL/GenBank/DDBJ databases">
        <title>The deep terrestrial virosphere.</title>
        <authorList>
            <person name="Holmfeldt K."/>
            <person name="Nilsson E."/>
            <person name="Simone D."/>
            <person name="Lopez-Fernandez M."/>
            <person name="Wu X."/>
            <person name="de Brujin I."/>
            <person name="Lundin D."/>
            <person name="Andersson A."/>
            <person name="Bertilsson S."/>
            <person name="Dopson M."/>
        </authorList>
    </citation>
    <scope>NUCLEOTIDE SEQUENCE</scope>
    <source>
        <strain evidence="1">MM171A00712</strain>
        <strain evidence="2">MM171B00512</strain>
    </source>
</reference>
<evidence type="ECO:0000313" key="2">
    <source>
        <dbReference type="EMBL" id="QJB03966.1"/>
    </source>
</evidence>
<organism evidence="1">
    <name type="scientific">viral metagenome</name>
    <dbReference type="NCBI Taxonomy" id="1070528"/>
    <lineage>
        <taxon>unclassified sequences</taxon>
        <taxon>metagenomes</taxon>
        <taxon>organismal metagenomes</taxon>
    </lineage>
</organism>